<evidence type="ECO:0000313" key="4">
    <source>
        <dbReference type="Proteomes" id="UP000198211"/>
    </source>
</evidence>
<dbReference type="OrthoDB" id="111624at2759"/>
<protein>
    <recommendedName>
        <fullName evidence="2">DDE-1 domain-containing protein</fullName>
    </recommendedName>
</protein>
<keyword evidence="4" id="KW-1185">Reference proteome</keyword>
<dbReference type="EMBL" id="NBNE01013657">
    <property type="protein sequence ID" value="OWY94915.1"/>
    <property type="molecule type" value="Genomic_DNA"/>
</dbReference>
<accession>A0A225UPG2</accession>
<evidence type="ECO:0000256" key="1">
    <source>
        <dbReference type="SAM" id="MobiDB-lite"/>
    </source>
</evidence>
<sequence length="228" mass="25856">MYQVWHTEQPKKGFMTSKVFAQWLGEARILRRLPRAQKLIIWADNYSGRLSDDAKQQITRLNAEVRSFPANATHLVQPADSFVISKIKDVWTKRWEAKKVEMIRVNKWQNDARSDGSWSDAPRNPGKSFFLNLAADAVGDVNLQRTKKGKITYAQKAMVRCCLATVNGKWGIDQLSEELQFIIADHYDNFQGKPVENAGPAPLQPSEDLPPTQAQAQTQSGERLEAFV</sequence>
<proteinExistence type="predicted"/>
<feature type="region of interest" description="Disordered" evidence="1">
    <location>
        <begin position="193"/>
        <end position="228"/>
    </location>
</feature>
<dbReference type="Pfam" id="PF03184">
    <property type="entry name" value="DDE_1"/>
    <property type="match status" value="1"/>
</dbReference>
<feature type="compositionally biased region" description="Polar residues" evidence="1">
    <location>
        <begin position="212"/>
        <end position="221"/>
    </location>
</feature>
<name>A0A225UPG2_9STRA</name>
<evidence type="ECO:0000313" key="3">
    <source>
        <dbReference type="EMBL" id="OWY94915.1"/>
    </source>
</evidence>
<dbReference type="InterPro" id="IPR004875">
    <property type="entry name" value="DDE_SF_endonuclease_dom"/>
</dbReference>
<evidence type="ECO:0000259" key="2">
    <source>
        <dbReference type="Pfam" id="PF03184"/>
    </source>
</evidence>
<dbReference type="GO" id="GO:0003676">
    <property type="term" value="F:nucleic acid binding"/>
    <property type="evidence" value="ECO:0007669"/>
    <property type="project" value="InterPro"/>
</dbReference>
<reference evidence="4" key="1">
    <citation type="submission" date="2017-03" db="EMBL/GenBank/DDBJ databases">
        <title>Phytopthora megakarya and P. palmivora, two closely related causual agents of cacao black pod achieved similar genome size and gene model numbers by different mechanisms.</title>
        <authorList>
            <person name="Ali S."/>
            <person name="Shao J."/>
            <person name="Larry D.J."/>
            <person name="Kronmiller B."/>
            <person name="Shen D."/>
            <person name="Strem M.D."/>
            <person name="Melnick R.L."/>
            <person name="Guiltinan M.J."/>
            <person name="Tyler B.M."/>
            <person name="Meinhardt L.W."/>
            <person name="Bailey B.A."/>
        </authorList>
    </citation>
    <scope>NUCLEOTIDE SEQUENCE [LARGE SCALE GENOMIC DNA]</scope>
    <source>
        <strain evidence="4">zdho120</strain>
    </source>
</reference>
<dbReference type="Proteomes" id="UP000198211">
    <property type="component" value="Unassembled WGS sequence"/>
</dbReference>
<gene>
    <name evidence="3" type="ORF">PHMEG_00035222</name>
</gene>
<organism evidence="3 4">
    <name type="scientific">Phytophthora megakarya</name>
    <dbReference type="NCBI Taxonomy" id="4795"/>
    <lineage>
        <taxon>Eukaryota</taxon>
        <taxon>Sar</taxon>
        <taxon>Stramenopiles</taxon>
        <taxon>Oomycota</taxon>
        <taxon>Peronosporomycetes</taxon>
        <taxon>Peronosporales</taxon>
        <taxon>Peronosporaceae</taxon>
        <taxon>Phytophthora</taxon>
    </lineage>
</organism>
<dbReference type="AlphaFoldDB" id="A0A225UPG2"/>
<comment type="caution">
    <text evidence="3">The sequence shown here is derived from an EMBL/GenBank/DDBJ whole genome shotgun (WGS) entry which is preliminary data.</text>
</comment>
<feature type="domain" description="DDE-1" evidence="2">
    <location>
        <begin position="9"/>
        <end position="102"/>
    </location>
</feature>